<dbReference type="SUPFAM" id="SSF53067">
    <property type="entry name" value="Actin-like ATPase domain"/>
    <property type="match status" value="2"/>
</dbReference>
<organism evidence="2 3">
    <name type="scientific">Anaeramoeba flamelloides</name>
    <dbReference type="NCBI Taxonomy" id="1746091"/>
    <lineage>
        <taxon>Eukaryota</taxon>
        <taxon>Metamonada</taxon>
        <taxon>Anaeramoebidae</taxon>
        <taxon>Anaeramoeba</taxon>
    </lineage>
</organism>
<comment type="similarity">
    <text evidence="1">Belongs to the actin family.</text>
</comment>
<evidence type="ECO:0000313" key="3">
    <source>
        <dbReference type="Proteomes" id="UP001146793"/>
    </source>
</evidence>
<dbReference type="PANTHER" id="PTHR11937">
    <property type="entry name" value="ACTIN"/>
    <property type="match status" value="1"/>
</dbReference>
<dbReference type="Gene3D" id="3.90.640.10">
    <property type="entry name" value="Actin, Chain A, domain 4"/>
    <property type="match status" value="1"/>
</dbReference>
<dbReference type="AlphaFoldDB" id="A0AAV7Y9W3"/>
<gene>
    <name evidence="2" type="ORF">M0812_28752</name>
</gene>
<dbReference type="InterPro" id="IPR043129">
    <property type="entry name" value="ATPase_NBD"/>
</dbReference>
<dbReference type="Proteomes" id="UP001146793">
    <property type="component" value="Unassembled WGS sequence"/>
</dbReference>
<protein>
    <submittedName>
        <fullName evidence="2">Actin-17-related</fullName>
    </submittedName>
</protein>
<sequence length="413" mass="47230">MDPLYILEIGAHTTKFGLFSTAKPKHVLQSVTGVCKLEEKKNKKVYGKEIDENLSGIIVEPIIRPTFSGVLIDWDQLEEFIDYLLVQAEKDGIERSDLEILNSRSPYFKDKDDETLTEIMFEKFGIDSFNNGRQPLFSLISSSTVTGLLVDIGELTTRVTPYYKGTIMYHYADDFSVGGAHLSQYLSQLMSDEGLYLNDYEGEKLLNDFKSNHSFAGMTEELEEKYSTFINIINSESNNEKKKNEQKNIDEIFVRLKKMIEFKKLRENCIFTDFAGRKYSISKTTSQFVEPLFQPGIIGKTEEGLQNTISKVIKNCDLNIRGDLVNNIVFTGSTARIGGIQDRLFFELQQLMPQNAKIGFYGSTDESLSYFSWLGGCLCGRLWRENNSFLIDKHTYQEEGKQIVHEKIIESVF</sequence>
<dbReference type="SMART" id="SM00268">
    <property type="entry name" value="ACTIN"/>
    <property type="match status" value="1"/>
</dbReference>
<dbReference type="CDD" id="cd10169">
    <property type="entry name" value="ASKHA_NBD_actin-like"/>
    <property type="match status" value="1"/>
</dbReference>
<comment type="caution">
    <text evidence="2">The sequence shown here is derived from an EMBL/GenBank/DDBJ whole genome shotgun (WGS) entry which is preliminary data.</text>
</comment>
<dbReference type="EMBL" id="JANTQA010000070">
    <property type="protein sequence ID" value="KAJ3426299.1"/>
    <property type="molecule type" value="Genomic_DNA"/>
</dbReference>
<accession>A0AAV7Y9W3</accession>
<dbReference type="Pfam" id="PF00022">
    <property type="entry name" value="Actin"/>
    <property type="match status" value="1"/>
</dbReference>
<proteinExistence type="inferred from homology"/>
<dbReference type="Gene3D" id="3.30.420.40">
    <property type="match status" value="2"/>
</dbReference>
<evidence type="ECO:0000313" key="2">
    <source>
        <dbReference type="EMBL" id="KAJ3426299.1"/>
    </source>
</evidence>
<reference evidence="2" key="1">
    <citation type="submission" date="2022-08" db="EMBL/GenBank/DDBJ databases">
        <title>Novel sulphate-reducing endosymbionts in the free-living metamonad Anaeramoeba.</title>
        <authorList>
            <person name="Jerlstrom-Hultqvist J."/>
            <person name="Cepicka I."/>
            <person name="Gallot-Lavallee L."/>
            <person name="Salas-Leiva D."/>
            <person name="Curtis B.A."/>
            <person name="Zahonova K."/>
            <person name="Pipaliya S."/>
            <person name="Dacks J."/>
            <person name="Roger A.J."/>
        </authorList>
    </citation>
    <scope>NUCLEOTIDE SEQUENCE</scope>
    <source>
        <strain evidence="2">Busselton2</strain>
    </source>
</reference>
<dbReference type="InterPro" id="IPR004000">
    <property type="entry name" value="Actin"/>
</dbReference>
<evidence type="ECO:0000256" key="1">
    <source>
        <dbReference type="RuleBase" id="RU000487"/>
    </source>
</evidence>
<name>A0AAV7Y9W3_9EUKA</name>